<feature type="transmembrane region" description="Helical" evidence="2">
    <location>
        <begin position="192"/>
        <end position="215"/>
    </location>
</feature>
<dbReference type="Proteomes" id="UP000601435">
    <property type="component" value="Unassembled WGS sequence"/>
</dbReference>
<dbReference type="AlphaFoldDB" id="A0A812L704"/>
<feature type="non-terminal residue" evidence="3">
    <location>
        <position position="866"/>
    </location>
</feature>
<name>A0A812L704_9DINO</name>
<evidence type="ECO:0000256" key="1">
    <source>
        <dbReference type="SAM" id="MobiDB-lite"/>
    </source>
</evidence>
<feature type="compositionally biased region" description="Basic and acidic residues" evidence="1">
    <location>
        <begin position="826"/>
        <end position="835"/>
    </location>
</feature>
<feature type="non-terminal residue" evidence="3">
    <location>
        <position position="1"/>
    </location>
</feature>
<feature type="transmembrane region" description="Helical" evidence="2">
    <location>
        <begin position="779"/>
        <end position="799"/>
    </location>
</feature>
<evidence type="ECO:0008006" key="5">
    <source>
        <dbReference type="Google" id="ProtNLM"/>
    </source>
</evidence>
<dbReference type="EMBL" id="CAJNJA010009016">
    <property type="protein sequence ID" value="CAE7242341.1"/>
    <property type="molecule type" value="Genomic_DNA"/>
</dbReference>
<keyword evidence="2" id="KW-0812">Transmembrane</keyword>
<organism evidence="3 4">
    <name type="scientific">Symbiodinium necroappetens</name>
    <dbReference type="NCBI Taxonomy" id="1628268"/>
    <lineage>
        <taxon>Eukaryota</taxon>
        <taxon>Sar</taxon>
        <taxon>Alveolata</taxon>
        <taxon>Dinophyceae</taxon>
        <taxon>Suessiales</taxon>
        <taxon>Symbiodiniaceae</taxon>
        <taxon>Symbiodinium</taxon>
    </lineage>
</organism>
<protein>
    <recommendedName>
        <fullName evidence="5">Apple domain-containing protein</fullName>
    </recommendedName>
</protein>
<feature type="transmembrane region" description="Helical" evidence="2">
    <location>
        <begin position="221"/>
        <end position="241"/>
    </location>
</feature>
<evidence type="ECO:0000313" key="4">
    <source>
        <dbReference type="Proteomes" id="UP000601435"/>
    </source>
</evidence>
<reference evidence="3" key="1">
    <citation type="submission" date="2021-02" db="EMBL/GenBank/DDBJ databases">
        <authorList>
            <person name="Dougan E. K."/>
            <person name="Rhodes N."/>
            <person name="Thang M."/>
            <person name="Chan C."/>
        </authorList>
    </citation>
    <scope>NUCLEOTIDE SEQUENCE</scope>
</reference>
<evidence type="ECO:0000256" key="2">
    <source>
        <dbReference type="SAM" id="Phobius"/>
    </source>
</evidence>
<keyword evidence="2" id="KW-1133">Transmembrane helix</keyword>
<comment type="caution">
    <text evidence="3">The sequence shown here is derived from an EMBL/GenBank/DDBJ whole genome shotgun (WGS) entry which is preliminary data.</text>
</comment>
<proteinExistence type="predicted"/>
<gene>
    <name evidence="3" type="ORF">SNEC2469_LOCUS4483</name>
</gene>
<dbReference type="OrthoDB" id="448312at2759"/>
<feature type="region of interest" description="Disordered" evidence="1">
    <location>
        <begin position="817"/>
        <end position="866"/>
    </location>
</feature>
<sequence>ASCDSAAMAERRIDPEDGKARTFEEVVKRYQSEYSPQQVKDYWERQCKPVPADPFLTHLQSGQGGPRYGTQPGLYMQSDQAPTAPASQVNLGQVKLSEDPFMAAAFATQGPGQAPPYAPSADLPPPPHFTVAEDPAQDKQPAYEGAYSFLGAGDKDRQPRARTILVLVPVLIFLWVRDDYLVHVGSHLHQCLLAAQMTVTLSVVSASAVTMWFYGMRWGPVSLAALGFLCIVAIVMGTLLGQQGWDQHWRLFWWMNIGQQEVPLGPEMPERLSQRHQREHALLVNGTFDHTSVDSSRSVGFKDTQLFCVAPILSPDTAGADFPRVNYWAVGIDCCSKSGYFSCDGSRDSAAGHGVVQLAGGFPCPSCNVASFQKAIAKAEATYGLVSAPDALLVRWVEHASSTKMHAGVWAIGYLLICMVFGSVFLSMLGSTAWYYGLGKKAPSIQGFFSEGSPGRCASSSNAGTRPMPTELKEYRVSATRMGGNELPNNPSQCFYENQVDGYPCDDNIFYTLNDSCQNGFCEGTADFCLGYNVSCDPLSSCLSGGECHPSTGRCTYDKLPDETPCDDGRQFTVQDMCQNGLCVGRPQDLCEQRGVVCEAPNWCYDPGRCDPKTGLCSEPTLAPAYRPCNDQDPTTSNDSCIEGVCMGMLADGYEYQTIGAGECVDRENRRMARYAGDVKDQRECERICTGDPQCAGYAYNFPLCSIYGTVRTKIPMEMPTWSFQAGTDPLGVIIEASQVMTDVQRRSICRRKGVVPDLIVSPSDVEVSADEFFSPVRIGIFFLVLLGCFFALPLTDYISRLLKCRKDPLEEIASQVAQDPAQYDESPHTEKGYGEDQLALEQEEYPGLEGLRDTANADDPVLPNE</sequence>
<evidence type="ECO:0000313" key="3">
    <source>
        <dbReference type="EMBL" id="CAE7242341.1"/>
    </source>
</evidence>
<keyword evidence="4" id="KW-1185">Reference proteome</keyword>
<accession>A0A812L704</accession>
<feature type="transmembrane region" description="Helical" evidence="2">
    <location>
        <begin position="411"/>
        <end position="436"/>
    </location>
</feature>
<keyword evidence="2" id="KW-0472">Membrane</keyword>